<keyword evidence="3" id="KW-0064">Aspartyl protease</keyword>
<proteinExistence type="inferred from homology"/>
<dbReference type="AlphaFoldDB" id="A0AAV2SD73"/>
<dbReference type="PANTHER" id="PTHR12917:SF1">
    <property type="entry name" value="AT13091P"/>
    <property type="match status" value="1"/>
</dbReference>
<evidence type="ECO:0000256" key="1">
    <source>
        <dbReference type="ARBA" id="ARBA00009136"/>
    </source>
</evidence>
<evidence type="ECO:0000256" key="3">
    <source>
        <dbReference type="ARBA" id="ARBA00022750"/>
    </source>
</evidence>
<evidence type="ECO:0000256" key="4">
    <source>
        <dbReference type="ARBA" id="ARBA00022801"/>
    </source>
</evidence>
<feature type="non-terminal residue" evidence="5">
    <location>
        <position position="251"/>
    </location>
</feature>
<gene>
    <name evidence="5" type="ORF">MNOR_LOCUS34843</name>
</gene>
<organism evidence="5 6">
    <name type="scientific">Meganyctiphanes norvegica</name>
    <name type="common">Northern krill</name>
    <name type="synonym">Thysanopoda norvegica</name>
    <dbReference type="NCBI Taxonomy" id="48144"/>
    <lineage>
        <taxon>Eukaryota</taxon>
        <taxon>Metazoa</taxon>
        <taxon>Ecdysozoa</taxon>
        <taxon>Arthropoda</taxon>
        <taxon>Crustacea</taxon>
        <taxon>Multicrustacea</taxon>
        <taxon>Malacostraca</taxon>
        <taxon>Eumalacostraca</taxon>
        <taxon>Eucarida</taxon>
        <taxon>Euphausiacea</taxon>
        <taxon>Euphausiidae</taxon>
        <taxon>Meganyctiphanes</taxon>
    </lineage>
</organism>
<dbReference type="GO" id="GO:0006508">
    <property type="term" value="P:proteolysis"/>
    <property type="evidence" value="ECO:0007669"/>
    <property type="project" value="UniProtKB-KW"/>
</dbReference>
<keyword evidence="2" id="KW-0645">Protease</keyword>
<dbReference type="Gene3D" id="2.40.70.10">
    <property type="entry name" value="Acid Proteases"/>
    <property type="match status" value="2"/>
</dbReference>
<evidence type="ECO:0000313" key="5">
    <source>
        <dbReference type="EMBL" id="CAL4176864.1"/>
    </source>
</evidence>
<dbReference type="InterPro" id="IPR021109">
    <property type="entry name" value="Peptidase_aspartic_dom_sf"/>
</dbReference>
<dbReference type="EMBL" id="CAXKWB010055262">
    <property type="protein sequence ID" value="CAL4176864.1"/>
    <property type="molecule type" value="Genomic_DNA"/>
</dbReference>
<comment type="caution">
    <text evidence="5">The sequence shown here is derived from an EMBL/GenBank/DDBJ whole genome shotgun (WGS) entry which is preliminary data.</text>
</comment>
<protein>
    <recommendedName>
        <fullName evidence="7">Peptidase A2 domain-containing protein</fullName>
    </recommendedName>
</protein>
<name>A0AAV2SD73_MEGNR</name>
<keyword evidence="4" id="KW-0378">Hydrolase</keyword>
<keyword evidence="6" id="KW-1185">Reference proteome</keyword>
<evidence type="ECO:0008006" key="7">
    <source>
        <dbReference type="Google" id="ProtNLM"/>
    </source>
</evidence>
<reference evidence="5 6" key="1">
    <citation type="submission" date="2024-05" db="EMBL/GenBank/DDBJ databases">
        <authorList>
            <person name="Wallberg A."/>
        </authorList>
    </citation>
    <scope>NUCLEOTIDE SEQUENCE [LARGE SCALE GENOMIC DNA]</scope>
</reference>
<comment type="similarity">
    <text evidence="1">Belongs to the DDI1 family.</text>
</comment>
<evidence type="ECO:0000313" key="6">
    <source>
        <dbReference type="Proteomes" id="UP001497623"/>
    </source>
</evidence>
<dbReference type="SUPFAM" id="SSF50630">
    <property type="entry name" value="Acid proteases"/>
    <property type="match status" value="2"/>
</dbReference>
<dbReference type="Proteomes" id="UP001497623">
    <property type="component" value="Unassembled WGS sequence"/>
</dbReference>
<dbReference type="PANTHER" id="PTHR12917">
    <property type="entry name" value="ASPARTYL PROTEASE DDI-RELATED"/>
    <property type="match status" value="1"/>
</dbReference>
<sequence length="251" mass="27468">MFPTVHITVSYLDQVASNLLVTGQLGRLQVQFMVDTGSMVTIVSLDTVHRTGLIDYLDQNVRMHINQEVNEYFPTILGQLRVPLVLGDYGQVIVQPLIAVMDYTPFNILGMDVLAHYGCILNLPPLKPSLTFTQTSTTSSPPVSSVRLPCWLFTSSTGITMTEAMIDTGCSITLLPLGLVTRLGMEHLVEPDDTTAVTITGAATCEGVIRDVQLHIMDQIIVEDMLVFDKFNCILLGLPGIIKLGVSVKFT</sequence>
<evidence type="ECO:0000256" key="2">
    <source>
        <dbReference type="ARBA" id="ARBA00022670"/>
    </source>
</evidence>
<dbReference type="CDD" id="cd00303">
    <property type="entry name" value="retropepsin_like"/>
    <property type="match status" value="1"/>
</dbReference>
<accession>A0AAV2SD73</accession>
<dbReference type="GO" id="GO:0004190">
    <property type="term" value="F:aspartic-type endopeptidase activity"/>
    <property type="evidence" value="ECO:0007669"/>
    <property type="project" value="UniProtKB-KW"/>
</dbReference>